<dbReference type="RefSeq" id="XP_012655697.1">
    <property type="nucleotide sequence ID" value="XM_012800243.1"/>
</dbReference>
<organism evidence="1 2">
    <name type="scientific">Tetrahymena thermophila (strain SB210)</name>
    <dbReference type="NCBI Taxonomy" id="312017"/>
    <lineage>
        <taxon>Eukaryota</taxon>
        <taxon>Sar</taxon>
        <taxon>Alveolata</taxon>
        <taxon>Ciliophora</taxon>
        <taxon>Intramacronucleata</taxon>
        <taxon>Oligohymenophorea</taxon>
        <taxon>Hymenostomatida</taxon>
        <taxon>Tetrahymenina</taxon>
        <taxon>Tetrahymenidae</taxon>
        <taxon>Tetrahymena</taxon>
    </lineage>
</organism>
<dbReference type="GeneID" id="24442405"/>
<protein>
    <submittedName>
        <fullName evidence="1">Uncharacterized protein</fullName>
    </submittedName>
</protein>
<dbReference type="InParanoid" id="W7XD68"/>
<evidence type="ECO:0000313" key="1">
    <source>
        <dbReference type="EMBL" id="EWS71766.1"/>
    </source>
</evidence>
<dbReference type="Proteomes" id="UP000009168">
    <property type="component" value="Unassembled WGS sequence"/>
</dbReference>
<sequence length="79" mass="9430">MNVKIYQMSSLNKIYINAIINRELNKDESIVLAYKQIYRYIMNQQILDRQTHPKIKIIIGVVYHSGQINQSNHKFYDKS</sequence>
<dbReference type="AlphaFoldDB" id="W7XD68"/>
<dbReference type="EMBL" id="GG662442">
    <property type="protein sequence ID" value="EWS71766.1"/>
    <property type="molecule type" value="Genomic_DNA"/>
</dbReference>
<keyword evidence="2" id="KW-1185">Reference proteome</keyword>
<proteinExistence type="predicted"/>
<reference evidence="2" key="1">
    <citation type="journal article" date="2006" name="PLoS Biol.">
        <title>Macronuclear genome sequence of the ciliate Tetrahymena thermophila, a model eukaryote.</title>
        <authorList>
            <person name="Eisen J.A."/>
            <person name="Coyne R.S."/>
            <person name="Wu M."/>
            <person name="Wu D."/>
            <person name="Thiagarajan M."/>
            <person name="Wortman J.R."/>
            <person name="Badger J.H."/>
            <person name="Ren Q."/>
            <person name="Amedeo P."/>
            <person name="Jones K.M."/>
            <person name="Tallon L.J."/>
            <person name="Delcher A.L."/>
            <person name="Salzberg S.L."/>
            <person name="Silva J.C."/>
            <person name="Haas B.J."/>
            <person name="Majoros W.H."/>
            <person name="Farzad M."/>
            <person name="Carlton J.M."/>
            <person name="Smith R.K. Jr."/>
            <person name="Garg J."/>
            <person name="Pearlman R.E."/>
            <person name="Karrer K.M."/>
            <person name="Sun L."/>
            <person name="Manning G."/>
            <person name="Elde N.C."/>
            <person name="Turkewitz A.P."/>
            <person name="Asai D.J."/>
            <person name="Wilkes D.E."/>
            <person name="Wang Y."/>
            <person name="Cai H."/>
            <person name="Collins K."/>
            <person name="Stewart B.A."/>
            <person name="Lee S.R."/>
            <person name="Wilamowska K."/>
            <person name="Weinberg Z."/>
            <person name="Ruzzo W.L."/>
            <person name="Wloga D."/>
            <person name="Gaertig J."/>
            <person name="Frankel J."/>
            <person name="Tsao C.-C."/>
            <person name="Gorovsky M.A."/>
            <person name="Keeling P.J."/>
            <person name="Waller R.F."/>
            <person name="Patron N.J."/>
            <person name="Cherry J.M."/>
            <person name="Stover N.A."/>
            <person name="Krieger C.J."/>
            <person name="del Toro C."/>
            <person name="Ryder H.F."/>
            <person name="Williamson S.C."/>
            <person name="Barbeau R.A."/>
            <person name="Hamilton E.P."/>
            <person name="Orias E."/>
        </authorList>
    </citation>
    <scope>NUCLEOTIDE SEQUENCE [LARGE SCALE GENOMIC DNA]</scope>
    <source>
        <strain evidence="2">SB210</strain>
    </source>
</reference>
<accession>W7XD68</accession>
<gene>
    <name evidence="1" type="ORF">TTHERM_001502009</name>
</gene>
<evidence type="ECO:0000313" key="2">
    <source>
        <dbReference type="Proteomes" id="UP000009168"/>
    </source>
</evidence>
<name>W7XD68_TETTS</name>
<dbReference type="KEGG" id="tet:TTHERM_001502009"/>